<dbReference type="NCBIfam" id="TIGR01787">
    <property type="entry name" value="squalene_cyclas"/>
    <property type="match status" value="1"/>
</dbReference>
<dbReference type="GO" id="GO:0031559">
    <property type="term" value="F:oxidosqualene cyclase activity"/>
    <property type="evidence" value="ECO:0007669"/>
    <property type="project" value="UniProtKB-ARBA"/>
</dbReference>
<dbReference type="InterPro" id="IPR005177">
    <property type="entry name" value="Kinase-pyrophosphorylase"/>
</dbReference>
<dbReference type="InterPro" id="IPR032696">
    <property type="entry name" value="SQ_cyclase_C"/>
</dbReference>
<dbReference type="FunFam" id="1.50.10.20:FF:000002">
    <property type="entry name" value="Terpene cyclase/mutase family member"/>
    <property type="match status" value="1"/>
</dbReference>
<dbReference type="Pfam" id="PF03618">
    <property type="entry name" value="Kinase-PPPase"/>
    <property type="match status" value="1"/>
</dbReference>
<evidence type="ECO:0008006" key="13">
    <source>
        <dbReference type="Google" id="ProtNLM"/>
    </source>
</evidence>
<evidence type="ECO:0000313" key="11">
    <source>
        <dbReference type="EMBL" id="CAL4800261.1"/>
    </source>
</evidence>
<dbReference type="SUPFAM" id="SSF48239">
    <property type="entry name" value="Terpenoid cyclases/Protein prenyltransferases"/>
    <property type="match status" value="2"/>
</dbReference>
<dbReference type="PANTHER" id="PTHR11764:SF20">
    <property type="entry name" value="LANOSTEROL SYNTHASE"/>
    <property type="match status" value="1"/>
</dbReference>
<keyword evidence="7" id="KW-0413">Isomerase</keyword>
<dbReference type="GO" id="GO:0005524">
    <property type="term" value="F:ATP binding"/>
    <property type="evidence" value="ECO:0007669"/>
    <property type="project" value="InterPro"/>
</dbReference>
<keyword evidence="12" id="KW-1185">Reference proteome</keyword>
<proteinExistence type="inferred from homology"/>
<dbReference type="GO" id="GO:0004674">
    <property type="term" value="F:protein serine/threonine kinase activity"/>
    <property type="evidence" value="ECO:0007669"/>
    <property type="project" value="UniProtKB-KW"/>
</dbReference>
<keyword evidence="3" id="KW-0808">Transferase</keyword>
<evidence type="ECO:0000256" key="7">
    <source>
        <dbReference type="ARBA" id="ARBA00023235"/>
    </source>
</evidence>
<feature type="domain" description="Squalene cyclase N-terminal" evidence="9">
    <location>
        <begin position="180"/>
        <end position="388"/>
    </location>
</feature>
<dbReference type="OrthoDB" id="21502at2759"/>
<dbReference type="Pfam" id="PF13243">
    <property type="entry name" value="SQHop_cyclase_C"/>
    <property type="match status" value="1"/>
</dbReference>
<evidence type="ECO:0000256" key="1">
    <source>
        <dbReference type="ARBA" id="ARBA00009755"/>
    </source>
</evidence>
<evidence type="ECO:0000256" key="4">
    <source>
        <dbReference type="ARBA" id="ARBA00022737"/>
    </source>
</evidence>
<name>A0A9P1DPQ4_9DINO</name>
<organism evidence="10">
    <name type="scientific">Cladocopium goreaui</name>
    <dbReference type="NCBI Taxonomy" id="2562237"/>
    <lineage>
        <taxon>Eukaryota</taxon>
        <taxon>Sar</taxon>
        <taxon>Alveolata</taxon>
        <taxon>Dinophyceae</taxon>
        <taxon>Suessiales</taxon>
        <taxon>Symbiodiniaceae</taxon>
        <taxon>Cladocopium</taxon>
    </lineage>
</organism>
<dbReference type="Proteomes" id="UP001152797">
    <property type="component" value="Unassembled WGS sequence"/>
</dbReference>
<evidence type="ECO:0000259" key="9">
    <source>
        <dbReference type="Pfam" id="PF13249"/>
    </source>
</evidence>
<dbReference type="InterPro" id="IPR018333">
    <property type="entry name" value="Squalene_cyclase"/>
</dbReference>
<keyword evidence="5" id="KW-0547">Nucleotide-binding</keyword>
<feature type="domain" description="Squalene cyclase C-terminal" evidence="8">
    <location>
        <begin position="454"/>
        <end position="761"/>
    </location>
</feature>
<dbReference type="Pfam" id="PF13249">
    <property type="entry name" value="SQHop_cyclase_N"/>
    <property type="match status" value="1"/>
</dbReference>
<dbReference type="InterPro" id="IPR008930">
    <property type="entry name" value="Terpenoid_cyclase/PrenylTrfase"/>
</dbReference>
<evidence type="ECO:0000256" key="2">
    <source>
        <dbReference type="ARBA" id="ARBA00022527"/>
    </source>
</evidence>
<reference evidence="10" key="1">
    <citation type="submission" date="2022-10" db="EMBL/GenBank/DDBJ databases">
        <authorList>
            <person name="Chen Y."/>
            <person name="Dougan E. K."/>
            <person name="Chan C."/>
            <person name="Rhodes N."/>
            <person name="Thang M."/>
        </authorList>
    </citation>
    <scope>NUCLEOTIDE SEQUENCE</scope>
</reference>
<reference evidence="11 12" key="2">
    <citation type="submission" date="2024-05" db="EMBL/GenBank/DDBJ databases">
        <authorList>
            <person name="Chen Y."/>
            <person name="Shah S."/>
            <person name="Dougan E. K."/>
            <person name="Thang M."/>
            <person name="Chan C."/>
        </authorList>
    </citation>
    <scope>NUCLEOTIDE SEQUENCE [LARGE SCALE GENOMIC DNA]</scope>
</reference>
<dbReference type="SFLD" id="SFLDG01016">
    <property type="entry name" value="Prenyltransferase_Like_2"/>
    <property type="match status" value="1"/>
</dbReference>
<protein>
    <recommendedName>
        <fullName evidence="13">Terpene cyclase/mutase family member</fullName>
    </recommendedName>
</protein>
<dbReference type="InterPro" id="IPR032697">
    <property type="entry name" value="SQ_cyclase_N"/>
</dbReference>
<evidence type="ECO:0000256" key="3">
    <source>
        <dbReference type="ARBA" id="ARBA00022679"/>
    </source>
</evidence>
<dbReference type="EMBL" id="CAMXCT010005668">
    <property type="protein sequence ID" value="CAI4012949.1"/>
    <property type="molecule type" value="Genomic_DNA"/>
</dbReference>
<dbReference type="GO" id="GO:0005811">
    <property type="term" value="C:lipid droplet"/>
    <property type="evidence" value="ECO:0007669"/>
    <property type="project" value="InterPro"/>
</dbReference>
<evidence type="ECO:0000313" key="10">
    <source>
        <dbReference type="EMBL" id="CAI4012949.1"/>
    </source>
</evidence>
<dbReference type="EMBL" id="CAMXCT030005668">
    <property type="protein sequence ID" value="CAL4800261.1"/>
    <property type="molecule type" value="Genomic_DNA"/>
</dbReference>
<keyword evidence="2" id="KW-0723">Serine/threonine-protein kinase</keyword>
<sequence length="1334" mass="150590">MIRSPVSLETAALTGGVCVAVLVWLRQRPSSYPGDAIPKSKRLKREPKFKEKSQRVEKGWQPCTEGQSEVLPHPVSGQQIWVYTSGKACPDVPEFHPAENPNSADIIFRNAKLQAWKGSTPKDHAPGDCLSAVRKGFSFYQMLQCDDGQWAGDYGGPHFLLPGFVISAYITGNMDKIFPESHRKAIQAYLLNHQQVDGGWGTHIESPSTMFGTVLNYVALRLVGVDAKTLECEKGREFMRQHGGALYAPSWAKFWLAVLGVYEWKGIAPVPPEMWLLPSWFPLHPGRFWCHCRMVYLPMCWLYARRFTYKAADDPVTSALRCELFPDQTYAQIDWRRHVHSVAVIDNYSPIHPFMRWLQEALLVYERFGPWKWLRKISSDFALEYINSEDLETNFLTIGPVSKALHLLVSWVEAGGDANASESRSFKAHVQRVPAYLWVAEDGMKVQGYNGSMAWDTSFAMQAAVDSDLVSEFKAWSWLVKEQVRSLPYGDWKHWRQPIQGGWGFSTAEQAWPVSDTTAEAFKAVLLLRKQSCMKGESGQMPDQHLFDTVRFLLSYQNGDGGWATYENNRGWSWYELMNPSEVFGAIMIDYSYVECSSSAMQALMLFTEQFPQHRAGEIARAVQRGARFIEAMQRNDGSWYGCWGNCFTYGCWFGIEGLLCAGRPRSCAAIQKCVKFLLGKQNADGGWGEDFSSCFDREYAARDKLYGCDSGSTVVQTSWALLALMAAKCEDSDAIQRGIGLLWRRQLPTGDWPQENIAGVSGSQVALLSDRVSADFGIPNSRKLLAGSIAAWVCRYHQRVSRHAKCSIALFAVKTATMAPPVTLSTTTLKLLAAEELQKLKLEMQATPLSWATGNDCLAQVQRHLQTLLWIAQTYRQIQKQFPSNLDEVDAEKIRNVLNWLVNQCKVSIQEARVALGRTAEDFIATPKYYYSELRSRRKCLHPAQDQAFEKEELLRFLCTEVLAFLRMEERLHVLAQTAGDPVPGYWQKCCEWAHKNAVELTSALIGAYALPQVTGELQECSKEETQVWHDMIDGSKGRVRFGSSSSASRTDQTEVKAREERHDGCCKACAAKPVFVVSDCTGESAERTVRSALGQFGHCFERSCQADLTTFRFATSSMMEDIARQARERNAFVVYTLVDPVANSLLAKYCEELEVESHDLWSPLLEKMEGYFDTNRLGVPGRRQYADESYMSMIDCIEYSRLFDDGVHPQRWAEADFMIVGPSRSGKTPLSFFMAQRGYKVANYPLVTGETPPDELWKFPQDRVFALTIEPKKLAGIRSIRMKSLKMSPKSTYGSLGAIREEVNWCTKLYRCSAVSTFLIPPKMWSAVNHGA</sequence>
<evidence type="ECO:0000256" key="6">
    <source>
        <dbReference type="ARBA" id="ARBA00022777"/>
    </source>
</evidence>
<evidence type="ECO:0000313" key="12">
    <source>
        <dbReference type="Proteomes" id="UP001152797"/>
    </source>
</evidence>
<evidence type="ECO:0000259" key="8">
    <source>
        <dbReference type="Pfam" id="PF13243"/>
    </source>
</evidence>
<keyword evidence="4" id="KW-0677">Repeat</keyword>
<evidence type="ECO:0000256" key="5">
    <source>
        <dbReference type="ARBA" id="ARBA00022741"/>
    </source>
</evidence>
<comment type="similarity">
    <text evidence="1">Belongs to the terpene cyclase/mutase family.</text>
</comment>
<keyword evidence="6" id="KW-0418">Kinase</keyword>
<gene>
    <name evidence="10" type="ORF">C1SCF055_LOCUS37967</name>
</gene>
<comment type="caution">
    <text evidence="10">The sequence shown here is derived from an EMBL/GenBank/DDBJ whole genome shotgun (WGS) entry which is preliminary data.</text>
</comment>
<dbReference type="Gene3D" id="1.50.10.20">
    <property type="match status" value="2"/>
</dbReference>
<dbReference type="PANTHER" id="PTHR11764">
    <property type="entry name" value="TERPENE CYCLASE/MUTASE FAMILY MEMBER"/>
    <property type="match status" value="1"/>
</dbReference>
<dbReference type="EMBL" id="CAMXCT020005668">
    <property type="protein sequence ID" value="CAL1166324.1"/>
    <property type="molecule type" value="Genomic_DNA"/>
</dbReference>
<dbReference type="CDD" id="cd02892">
    <property type="entry name" value="SQCY_1"/>
    <property type="match status" value="1"/>
</dbReference>
<accession>A0A9P1DPQ4</accession>
<dbReference type="GO" id="GO:0016104">
    <property type="term" value="P:triterpenoid biosynthetic process"/>
    <property type="evidence" value="ECO:0007669"/>
    <property type="project" value="InterPro"/>
</dbReference>